<dbReference type="GeneID" id="51821529"/>
<reference evidence="1 2" key="1">
    <citation type="submission" date="2015-01" db="EMBL/GenBank/DDBJ databases">
        <title>Genome Sequencing of Rickettsiales /home/snadendla/prok_pipe/test/illegal_ec_num.txt.</title>
        <authorList>
            <person name="Daugherty S.C."/>
            <person name="Su Q."/>
            <person name="Abolude K."/>
            <person name="Beier-Sexton M."/>
            <person name="Carlyon J.A."/>
            <person name="Carter R."/>
            <person name="Day N.P."/>
            <person name="Dumler S.J."/>
            <person name="Dyachenko V."/>
            <person name="Godinez A."/>
            <person name="Kurtti T.J."/>
            <person name="Lichay M."/>
            <person name="Mullins K.E."/>
            <person name="Ott S."/>
            <person name="Pappas-Brown V."/>
            <person name="Paris D.H."/>
            <person name="Patel P."/>
            <person name="Richards A.L."/>
            <person name="Sadzewicz L."/>
            <person name="Sears K."/>
            <person name="Seidman D."/>
            <person name="Sengamalay N."/>
            <person name="Stenos J."/>
            <person name="Tallon L.J."/>
            <person name="Vincent G."/>
            <person name="Fraser C.M."/>
            <person name="Munderloh U."/>
            <person name="Dunning-Hotopp J.C."/>
        </authorList>
    </citation>
    <scope>NUCLEOTIDE SEQUENCE [LARGE SCALE GENOMIC DNA]</scope>
    <source>
        <strain evidence="1 2">T170-B</strain>
    </source>
</reference>
<sequence>MIFATSDCNSDIRTILGTSKWIDMKDNKVQRYKYESEAEFQKLLELLKPSIKREKRG</sequence>
<dbReference type="RefSeq" id="WP_167310028.1">
    <property type="nucleotide sequence ID" value="NZ_LAOQ01000002.1"/>
</dbReference>
<name>A0A0F3RI56_9RICK</name>
<evidence type="ECO:0000313" key="2">
    <source>
        <dbReference type="Proteomes" id="UP000033736"/>
    </source>
</evidence>
<dbReference type="Proteomes" id="UP000033736">
    <property type="component" value="Unassembled WGS sequence"/>
</dbReference>
<evidence type="ECO:0000313" key="1">
    <source>
        <dbReference type="EMBL" id="KJW04884.1"/>
    </source>
</evidence>
<accession>A0A0F3RI56</accession>
<dbReference type="PATRIC" id="fig|1268837.3.peg.694"/>
<dbReference type="AlphaFoldDB" id="A0A0F3RI56"/>
<keyword evidence="2" id="KW-1185">Reference proteome</keyword>
<gene>
    <name evidence="1" type="ORF">RAT170B_0578</name>
</gene>
<protein>
    <submittedName>
        <fullName evidence="1">Uncharacterized protein</fullName>
    </submittedName>
</protein>
<organism evidence="1 2">
    <name type="scientific">Rickettsia argasii T170-B</name>
    <dbReference type="NCBI Taxonomy" id="1268837"/>
    <lineage>
        <taxon>Bacteria</taxon>
        <taxon>Pseudomonadati</taxon>
        <taxon>Pseudomonadota</taxon>
        <taxon>Alphaproteobacteria</taxon>
        <taxon>Rickettsiales</taxon>
        <taxon>Rickettsiaceae</taxon>
        <taxon>Rickettsieae</taxon>
        <taxon>Rickettsia</taxon>
        <taxon>spotted fever group</taxon>
    </lineage>
</organism>
<comment type="caution">
    <text evidence="1">The sequence shown here is derived from an EMBL/GenBank/DDBJ whole genome shotgun (WGS) entry which is preliminary data.</text>
</comment>
<dbReference type="EMBL" id="LAOQ01000002">
    <property type="protein sequence ID" value="KJW04884.1"/>
    <property type="molecule type" value="Genomic_DNA"/>
</dbReference>
<proteinExistence type="predicted"/>